<feature type="transmembrane region" description="Helical" evidence="1">
    <location>
        <begin position="73"/>
        <end position="91"/>
    </location>
</feature>
<protein>
    <submittedName>
        <fullName evidence="2">Uncharacterized protein</fullName>
    </submittedName>
</protein>
<evidence type="ECO:0000256" key="1">
    <source>
        <dbReference type="SAM" id="Phobius"/>
    </source>
</evidence>
<evidence type="ECO:0000313" key="2">
    <source>
        <dbReference type="EMBL" id="EOB05310.1"/>
    </source>
</evidence>
<keyword evidence="1" id="KW-1133">Transmembrane helix</keyword>
<organism evidence="2 3">
    <name type="scientific">Anas platyrhynchos</name>
    <name type="common">Mallard</name>
    <name type="synonym">Anas boschas</name>
    <dbReference type="NCBI Taxonomy" id="8839"/>
    <lineage>
        <taxon>Eukaryota</taxon>
        <taxon>Metazoa</taxon>
        <taxon>Chordata</taxon>
        <taxon>Craniata</taxon>
        <taxon>Vertebrata</taxon>
        <taxon>Euteleostomi</taxon>
        <taxon>Archelosauria</taxon>
        <taxon>Archosauria</taxon>
        <taxon>Dinosauria</taxon>
        <taxon>Saurischia</taxon>
        <taxon>Theropoda</taxon>
        <taxon>Coelurosauria</taxon>
        <taxon>Aves</taxon>
        <taxon>Neognathae</taxon>
        <taxon>Galloanserae</taxon>
        <taxon>Anseriformes</taxon>
        <taxon>Anatidae</taxon>
        <taxon>Anatinae</taxon>
        <taxon>Anas</taxon>
    </lineage>
</organism>
<keyword evidence="1" id="KW-0812">Transmembrane</keyword>
<sequence length="98" mass="10651">MTKHQLAPLETLAAGLLGPNSGWAHITPPPVKDLHQGIKSCRVFIMISFLSANCRALGDAESKATHARRDSKTFSSSLTAIVLLSVLMSLFRERYSNA</sequence>
<keyword evidence="1" id="KW-0472">Membrane</keyword>
<proteinExistence type="predicted"/>
<evidence type="ECO:0000313" key="3">
    <source>
        <dbReference type="Proteomes" id="UP000296049"/>
    </source>
</evidence>
<gene>
    <name evidence="2" type="ORF">Anapl_05442</name>
</gene>
<keyword evidence="3" id="KW-1185">Reference proteome</keyword>
<accession>R0LU75</accession>
<name>R0LU75_ANAPL</name>
<dbReference type="Proteomes" id="UP000296049">
    <property type="component" value="Unassembled WGS sequence"/>
</dbReference>
<dbReference type="EMBL" id="KB742701">
    <property type="protein sequence ID" value="EOB05310.1"/>
    <property type="molecule type" value="Genomic_DNA"/>
</dbReference>
<dbReference type="AlphaFoldDB" id="R0LU75"/>
<reference evidence="3" key="1">
    <citation type="journal article" date="2013" name="Nat. Genet.">
        <title>The duck genome and transcriptome provide insight into an avian influenza virus reservoir species.</title>
        <authorList>
            <person name="Huang Y."/>
            <person name="Li Y."/>
            <person name="Burt D.W."/>
            <person name="Chen H."/>
            <person name="Zhang Y."/>
            <person name="Qian W."/>
            <person name="Kim H."/>
            <person name="Gan S."/>
            <person name="Zhao Y."/>
            <person name="Li J."/>
            <person name="Yi K."/>
            <person name="Feng H."/>
            <person name="Zhu P."/>
            <person name="Li B."/>
            <person name="Liu Q."/>
            <person name="Fairley S."/>
            <person name="Magor K.E."/>
            <person name="Du Z."/>
            <person name="Hu X."/>
            <person name="Goodman L."/>
            <person name="Tafer H."/>
            <person name="Vignal A."/>
            <person name="Lee T."/>
            <person name="Kim K.W."/>
            <person name="Sheng Z."/>
            <person name="An Y."/>
            <person name="Searle S."/>
            <person name="Herrero J."/>
            <person name="Groenen M.A."/>
            <person name="Crooijmans R.P."/>
            <person name="Faraut T."/>
            <person name="Cai Q."/>
            <person name="Webster R.G."/>
            <person name="Aldridge J.R."/>
            <person name="Warren W.C."/>
            <person name="Bartschat S."/>
            <person name="Kehr S."/>
            <person name="Marz M."/>
            <person name="Stadler P.F."/>
            <person name="Smith J."/>
            <person name="Kraus R.H."/>
            <person name="Zhao Y."/>
            <person name="Ren L."/>
            <person name="Fei J."/>
            <person name="Morisson M."/>
            <person name="Kaiser P."/>
            <person name="Griffin D.K."/>
            <person name="Rao M."/>
            <person name="Pitel F."/>
            <person name="Wang J."/>
            <person name="Li N."/>
        </authorList>
    </citation>
    <scope>NUCLEOTIDE SEQUENCE [LARGE SCALE GENOMIC DNA]</scope>
</reference>